<reference evidence="3 4" key="1">
    <citation type="journal article" date="2020" name="Nat. Commun.">
        <title>Genome of Tripterygium wilfordii and identification of cytochrome P450 involved in triptolide biosynthesis.</title>
        <authorList>
            <person name="Tu L."/>
            <person name="Su P."/>
            <person name="Zhang Z."/>
            <person name="Gao L."/>
            <person name="Wang J."/>
            <person name="Hu T."/>
            <person name="Zhou J."/>
            <person name="Zhang Y."/>
            <person name="Zhao Y."/>
            <person name="Liu Y."/>
            <person name="Song Y."/>
            <person name="Tong Y."/>
            <person name="Lu Y."/>
            <person name="Yang J."/>
            <person name="Xu C."/>
            <person name="Jia M."/>
            <person name="Peters R.J."/>
            <person name="Huang L."/>
            <person name="Gao W."/>
        </authorList>
    </citation>
    <scope>NUCLEOTIDE SEQUENCE [LARGE SCALE GENOMIC DNA]</scope>
    <source>
        <strain evidence="4">cv. XIE 37</strain>
        <tissue evidence="3">Leaf</tissue>
    </source>
</reference>
<proteinExistence type="predicted"/>
<dbReference type="PANTHER" id="PTHR37746:SF1">
    <property type="entry name" value="TRANSMEMBRANE PROTEIN"/>
    <property type="match status" value="1"/>
</dbReference>
<keyword evidence="2" id="KW-0812">Transmembrane</keyword>
<evidence type="ECO:0000256" key="1">
    <source>
        <dbReference type="SAM" id="MobiDB-lite"/>
    </source>
</evidence>
<dbReference type="FunCoup" id="A0A7J7C3A7">
    <property type="interactions" value="179"/>
</dbReference>
<keyword evidence="4" id="KW-1185">Reference proteome</keyword>
<organism evidence="3 4">
    <name type="scientific">Tripterygium wilfordii</name>
    <name type="common">Thunder God vine</name>
    <dbReference type="NCBI Taxonomy" id="458696"/>
    <lineage>
        <taxon>Eukaryota</taxon>
        <taxon>Viridiplantae</taxon>
        <taxon>Streptophyta</taxon>
        <taxon>Embryophyta</taxon>
        <taxon>Tracheophyta</taxon>
        <taxon>Spermatophyta</taxon>
        <taxon>Magnoliopsida</taxon>
        <taxon>eudicotyledons</taxon>
        <taxon>Gunneridae</taxon>
        <taxon>Pentapetalae</taxon>
        <taxon>rosids</taxon>
        <taxon>fabids</taxon>
        <taxon>Celastrales</taxon>
        <taxon>Celastraceae</taxon>
        <taxon>Tripterygium</taxon>
    </lineage>
</organism>
<evidence type="ECO:0000313" key="4">
    <source>
        <dbReference type="Proteomes" id="UP000593562"/>
    </source>
</evidence>
<dbReference type="InParanoid" id="A0A7J7C3A7"/>
<name>A0A7J7C3A7_TRIWF</name>
<dbReference type="PANTHER" id="PTHR37746">
    <property type="entry name" value="TRANSMEMBRANE PROTEIN"/>
    <property type="match status" value="1"/>
</dbReference>
<feature type="region of interest" description="Disordered" evidence="1">
    <location>
        <begin position="148"/>
        <end position="168"/>
    </location>
</feature>
<protein>
    <recommendedName>
        <fullName evidence="5">Transmembrane protein</fullName>
    </recommendedName>
</protein>
<gene>
    <name evidence="3" type="ORF">HS088_TW21G00788</name>
</gene>
<keyword evidence="2" id="KW-0472">Membrane</keyword>
<accession>A0A7J7C3A7</accession>
<feature type="compositionally biased region" description="Basic and acidic residues" evidence="1">
    <location>
        <begin position="155"/>
        <end position="166"/>
    </location>
</feature>
<feature type="transmembrane region" description="Helical" evidence="2">
    <location>
        <begin position="37"/>
        <end position="54"/>
    </location>
</feature>
<dbReference type="AlphaFoldDB" id="A0A7J7C3A7"/>
<evidence type="ECO:0008006" key="5">
    <source>
        <dbReference type="Google" id="ProtNLM"/>
    </source>
</evidence>
<dbReference type="Proteomes" id="UP000593562">
    <property type="component" value="Unassembled WGS sequence"/>
</dbReference>
<feature type="transmembrane region" description="Helical" evidence="2">
    <location>
        <begin position="60"/>
        <end position="81"/>
    </location>
</feature>
<evidence type="ECO:0000256" key="2">
    <source>
        <dbReference type="SAM" id="Phobius"/>
    </source>
</evidence>
<evidence type="ECO:0000313" key="3">
    <source>
        <dbReference type="EMBL" id="KAF5728639.1"/>
    </source>
</evidence>
<keyword evidence="2" id="KW-1133">Transmembrane helix</keyword>
<sequence>MEESEDDQWELLNSISALFCIEIMETISHLSSLKSNPLFSCIITVHILILLYFPRLFFTIAFSPVLILTGILLSTLLHIGARQELQIENREDGENKSIEVEKPDKSTQVHKWVAYPTKQEVGFSSNPDFEETFVEWNVRAPLEVIYEGEEEDDPNDQKGEDPKDPTRFLGIERTSSLSMYYPETDSDNSSECDFSETTEWDSPKRISFSWEEEDRESLIEIALEDHNKRDLGFHVEEENMIEIDISPARNDDVFAQERLDSDNDN</sequence>
<comment type="caution">
    <text evidence="3">The sequence shown here is derived from an EMBL/GenBank/DDBJ whole genome shotgun (WGS) entry which is preliminary data.</text>
</comment>
<dbReference type="EMBL" id="JAAARO010000021">
    <property type="protein sequence ID" value="KAF5728639.1"/>
    <property type="molecule type" value="Genomic_DNA"/>
</dbReference>